<dbReference type="EMBL" id="AHNQ02000010">
    <property type="protein sequence ID" value="EKO26661.1"/>
    <property type="molecule type" value="Genomic_DNA"/>
</dbReference>
<dbReference type="AlphaFoldDB" id="A0A0F6HE96"/>
<name>A0A0F6HE96_LEPIR</name>
<evidence type="ECO:0000313" key="2">
    <source>
        <dbReference type="Proteomes" id="UP000006324"/>
    </source>
</evidence>
<accession>A0A0F6HE96</accession>
<dbReference type="Proteomes" id="UP000006324">
    <property type="component" value="Unassembled WGS sequence"/>
</dbReference>
<evidence type="ECO:0000313" key="1">
    <source>
        <dbReference type="EMBL" id="EKO26661.1"/>
    </source>
</evidence>
<dbReference type="Gene3D" id="2.30.130.30">
    <property type="entry name" value="Hypothetical protein"/>
    <property type="match status" value="1"/>
</dbReference>
<protein>
    <submittedName>
        <fullName evidence="1">ASCH domain protein</fullName>
    </submittedName>
</protein>
<dbReference type="InterPro" id="IPR015947">
    <property type="entry name" value="PUA-like_sf"/>
</dbReference>
<proteinExistence type="predicted"/>
<organism evidence="1 2">
    <name type="scientific">Leptospira interrogans str. UI 12621</name>
    <dbReference type="NCBI Taxonomy" id="1049937"/>
    <lineage>
        <taxon>Bacteria</taxon>
        <taxon>Pseudomonadati</taxon>
        <taxon>Spirochaetota</taxon>
        <taxon>Spirochaetia</taxon>
        <taxon>Leptospirales</taxon>
        <taxon>Leptospiraceae</taxon>
        <taxon>Leptospira</taxon>
    </lineage>
</organism>
<gene>
    <name evidence="1" type="ORF">LEP1GSC104_3473</name>
</gene>
<dbReference type="SUPFAM" id="SSF88697">
    <property type="entry name" value="PUA domain-like"/>
    <property type="match status" value="1"/>
</dbReference>
<reference evidence="1 2" key="1">
    <citation type="submission" date="2012-09" db="EMBL/GenBank/DDBJ databases">
        <authorList>
            <person name="Harkins D.M."/>
            <person name="Durkin A.S."/>
            <person name="Brinkac L.M."/>
            <person name="Selengut J.D."/>
            <person name="Sanka R."/>
            <person name="DePew J."/>
            <person name="Purushe J."/>
            <person name="Chanthongthip A."/>
            <person name="Lattana O."/>
            <person name="Phetsouvanh R."/>
            <person name="Newton P.N."/>
            <person name="Vinetz J.M."/>
            <person name="Sutton G.G."/>
            <person name="Nelson W.C."/>
            <person name="Fouts D.E."/>
        </authorList>
    </citation>
    <scope>NUCLEOTIDE SEQUENCE [LARGE SCALE GENOMIC DNA]</scope>
    <source>
        <strain evidence="1 2">UI 12621</strain>
    </source>
</reference>
<comment type="caution">
    <text evidence="1">The sequence shown here is derived from an EMBL/GenBank/DDBJ whole genome shotgun (WGS) entry which is preliminary data.</text>
</comment>
<sequence length="136" mass="16026">MAKTKNRRVVFLPIKPEFAHKIINGEKNIEFRKKFSSQEVETIVIYSSSPEKRVIGYATVDSIVIDTPDSLWKRFYKKGGIDKDRFSFYFNGKETGVGIRIKNVSRLKEALPLLSWESKERFRRTLSFWKKGLLRY</sequence>